<protein>
    <submittedName>
        <fullName evidence="7">Prepilin-type N-terminal cleavage/methylation domain-containing protein</fullName>
    </submittedName>
</protein>
<accession>A0ABS0BY94</accession>
<dbReference type="InterPro" id="IPR045584">
    <property type="entry name" value="Pilin-like"/>
</dbReference>
<dbReference type="Pfam" id="PF07963">
    <property type="entry name" value="N_methyl"/>
    <property type="match status" value="1"/>
</dbReference>
<evidence type="ECO:0000313" key="7">
    <source>
        <dbReference type="EMBL" id="MBF6057974.1"/>
    </source>
</evidence>
<keyword evidence="2" id="KW-0488">Methylation</keyword>
<dbReference type="EMBL" id="JACBGI020000009">
    <property type="protein sequence ID" value="MBF6057974.1"/>
    <property type="molecule type" value="Genomic_DNA"/>
</dbReference>
<keyword evidence="3 6" id="KW-0812">Transmembrane</keyword>
<dbReference type="PRINTS" id="PR00885">
    <property type="entry name" value="BCTERIALGSPH"/>
</dbReference>
<evidence type="ECO:0000313" key="8">
    <source>
        <dbReference type="Proteomes" id="UP001193680"/>
    </source>
</evidence>
<comment type="subcellular location">
    <subcellularLocation>
        <location evidence="1">Membrane</location>
        <topology evidence="1">Single-pass membrane protein</topology>
    </subcellularLocation>
</comment>
<dbReference type="Proteomes" id="UP001193680">
    <property type="component" value="Unassembled WGS sequence"/>
</dbReference>
<dbReference type="InterPro" id="IPR012902">
    <property type="entry name" value="N_methyl_site"/>
</dbReference>
<evidence type="ECO:0000256" key="5">
    <source>
        <dbReference type="ARBA" id="ARBA00023136"/>
    </source>
</evidence>
<evidence type="ECO:0000256" key="6">
    <source>
        <dbReference type="SAM" id="Phobius"/>
    </source>
</evidence>
<dbReference type="Gene3D" id="3.55.40.10">
    <property type="entry name" value="minor pseudopilin epsh domain"/>
    <property type="match status" value="1"/>
</dbReference>
<feature type="transmembrane region" description="Helical" evidence="6">
    <location>
        <begin position="12"/>
        <end position="34"/>
    </location>
</feature>
<keyword evidence="5 6" id="KW-0472">Membrane</keyword>
<comment type="caution">
    <text evidence="7">The sequence shown here is derived from an EMBL/GenBank/DDBJ whole genome shotgun (WGS) entry which is preliminary data.</text>
</comment>
<dbReference type="InterPro" id="IPR002416">
    <property type="entry name" value="T2SS_protein-GspH"/>
</dbReference>
<evidence type="ECO:0000256" key="4">
    <source>
        <dbReference type="ARBA" id="ARBA00022989"/>
    </source>
</evidence>
<dbReference type="SUPFAM" id="SSF54523">
    <property type="entry name" value="Pili subunits"/>
    <property type="match status" value="1"/>
</dbReference>
<keyword evidence="4 6" id="KW-1133">Transmembrane helix</keyword>
<evidence type="ECO:0000256" key="1">
    <source>
        <dbReference type="ARBA" id="ARBA00004167"/>
    </source>
</evidence>
<organism evidence="7 8">
    <name type="scientific">Thiomicrorhabdus heinhorstiae</name>
    <dbReference type="NCBI Taxonomy" id="2748010"/>
    <lineage>
        <taxon>Bacteria</taxon>
        <taxon>Pseudomonadati</taxon>
        <taxon>Pseudomonadota</taxon>
        <taxon>Gammaproteobacteria</taxon>
        <taxon>Thiotrichales</taxon>
        <taxon>Piscirickettsiaceae</taxon>
        <taxon>Thiomicrorhabdus</taxon>
    </lineage>
</organism>
<name>A0ABS0BY94_9GAMM</name>
<proteinExistence type="predicted"/>
<evidence type="ECO:0000256" key="2">
    <source>
        <dbReference type="ARBA" id="ARBA00022481"/>
    </source>
</evidence>
<gene>
    <name evidence="7" type="ORF">H8792_006420</name>
</gene>
<reference evidence="7 8" key="1">
    <citation type="submission" date="2020-11" db="EMBL/GenBank/DDBJ databases">
        <title>Sulfur oxidizing isolate from Hospital Hole Sinkhole.</title>
        <authorList>
            <person name="Scott K.M."/>
        </authorList>
    </citation>
    <scope>NUCLEOTIDE SEQUENCE [LARGE SCALE GENOMIC DNA]</scope>
    <source>
        <strain evidence="7 8">HH1</strain>
    </source>
</reference>
<sequence length="159" mass="18081">MLPESRAQGGFTLLELMVVVVIMAVVVSIGVLNLGGNEQAQLRAQQKQLQGLLGWARDQATFEQRLFLLQPSEKGIHVWVYRQSNWQESQKIPLTAWQDGVKVEWKSVGLVRQDGRLGWLIWPSGEVTPGEIDFSLVSKPEMKEKLVWDGLLQWQSEEK</sequence>
<keyword evidence="8" id="KW-1185">Reference proteome</keyword>
<evidence type="ECO:0000256" key="3">
    <source>
        <dbReference type="ARBA" id="ARBA00022692"/>
    </source>
</evidence>
<dbReference type="NCBIfam" id="TIGR02532">
    <property type="entry name" value="IV_pilin_GFxxxE"/>
    <property type="match status" value="1"/>
</dbReference>